<dbReference type="Proteomes" id="UP000798662">
    <property type="component" value="Chromosome 1"/>
</dbReference>
<name>A0ACC3BS55_PYRYE</name>
<proteinExistence type="predicted"/>
<protein>
    <submittedName>
        <fullName evidence="1">Uncharacterized protein</fullName>
    </submittedName>
</protein>
<reference evidence="1" key="1">
    <citation type="submission" date="2019-11" db="EMBL/GenBank/DDBJ databases">
        <title>Nori genome reveals adaptations in red seaweeds to the harsh intertidal environment.</title>
        <authorList>
            <person name="Wang D."/>
            <person name="Mao Y."/>
        </authorList>
    </citation>
    <scope>NUCLEOTIDE SEQUENCE</scope>
    <source>
        <tissue evidence="1">Gametophyte</tissue>
    </source>
</reference>
<dbReference type="EMBL" id="CM020618">
    <property type="protein sequence ID" value="KAK1860514.1"/>
    <property type="molecule type" value="Genomic_DNA"/>
</dbReference>
<sequence length="1160" mass="113030">MADVPDAGVVDVAAALPAADVPAVPAVDIPVAPVMDGATTMAAPDVGAVAPAPVAPAADPPAVAHPDAMVTQLATEVAAAAPAPPAPAPADGVPVDATPPPAPAMDAAAAEAAAVAAATAAGQSTVNETAPDEAAAAAAAVVAAAEPLPDMSAEAAAAAAAAAPAALAAVQAAQAAQAVQAVQAAHAQAADAAQAAQAAQAVQVAQAAQAAAVPAAVEAAPIPAAVQMEGDTAAADAAAAAAAASVAAAAAESAMQDVTPARALGVAEPAAVLPAEVAAAAPAAAVDPAAAGVAPAVAPVAPDPVVAAVPVAPAAPAVVPVAPEVVVATPARNSRDNPVDITQRTRPPSILPGVVTPGGGGRRTPRVISEHFCDVAVDGTGGSARLSAVCLHCGCTIRGSVAVTSNFIKHMERRHQAAHAAFLEAGGVKTKRVRRSSGASPGEAKKSRGRPPSGEAAKAAAAERAARASLGGSSFGAGDTMNDDGTGIDMEAGMGYPAPSMSATHVNVLGMDTVLPSVTCSRVRGVLSKQTAPLVLAHGVAAATGAHSVALKCDGALPGGRFQFRALVSLFVSAAASAAALADAASGGVGYDGLSPSPVSPHTPSATAAGSPLVPRGAGRKPVTVFAGATLGAEAAAAAAALRLPCTVVLPTVVESDADRGGGTGGSSRTTVVDAKTTRLAQVRAAGATILFRGLNDDAADAAADVLASASATPAVLADLSLPVSLAGQMNLLGDREKHLVGGYATAILEALTEGAGGDDADVDVVYVPARVACVVSAASVIRAVLPKASLVAVEVVSEKPAEGATAGNASVYAYPIDEEEANADPSRPTTTEGGVSGGRGERFGPLSTVEREFVDSLVSRIIRVSPSQAVAAATAVASAGRGACADPPGAVALAGVLTDDPMYVRAQRVLAWITSAADFSGSFSVGESAAAAASNAATRSRSPPSPSGATLAVSVDGADQPSVLSQLLHRLRACGLVTSFRFARSSAILTTLTPSPAVPVEGADGVLERLRRYGYVTADVSSSRLISVEASPITQEGSPATPGEGGLTMASGIVDGFIGALPLASPGEVVCLYRFERDTVPGTTPTAGGSVQLLEEVLGEMRVGWKVVLAGGWGTSGCLVGFVVLSTELEVVAQWATEHGRGGVDESDNPASAVLRGSG</sequence>
<gene>
    <name evidence="1" type="ORF">I4F81_003103</name>
</gene>
<evidence type="ECO:0000313" key="1">
    <source>
        <dbReference type="EMBL" id="KAK1860514.1"/>
    </source>
</evidence>
<evidence type="ECO:0000313" key="2">
    <source>
        <dbReference type="Proteomes" id="UP000798662"/>
    </source>
</evidence>
<keyword evidence="2" id="KW-1185">Reference proteome</keyword>
<accession>A0ACC3BS55</accession>
<organism evidence="1 2">
    <name type="scientific">Pyropia yezoensis</name>
    <name type="common">Susabi-nori</name>
    <name type="synonym">Porphyra yezoensis</name>
    <dbReference type="NCBI Taxonomy" id="2788"/>
    <lineage>
        <taxon>Eukaryota</taxon>
        <taxon>Rhodophyta</taxon>
        <taxon>Bangiophyceae</taxon>
        <taxon>Bangiales</taxon>
        <taxon>Bangiaceae</taxon>
        <taxon>Pyropia</taxon>
    </lineage>
</organism>
<comment type="caution">
    <text evidence="1">The sequence shown here is derived from an EMBL/GenBank/DDBJ whole genome shotgun (WGS) entry which is preliminary data.</text>
</comment>